<accession>A0A0P7ZHN8</accession>
<dbReference type="AlphaFoldDB" id="A0A0P7ZHN8"/>
<organism evidence="1 2">
    <name type="scientific">Phormidesmis priestleyi Ana</name>
    <dbReference type="NCBI Taxonomy" id="1666911"/>
    <lineage>
        <taxon>Bacteria</taxon>
        <taxon>Bacillati</taxon>
        <taxon>Cyanobacteriota</taxon>
        <taxon>Cyanophyceae</taxon>
        <taxon>Leptolyngbyales</taxon>
        <taxon>Leptolyngbyaceae</taxon>
        <taxon>Phormidesmis</taxon>
    </lineage>
</organism>
<reference evidence="1 2" key="1">
    <citation type="submission" date="2015-09" db="EMBL/GenBank/DDBJ databases">
        <title>Identification and resolution of microdiversity through metagenomic sequencing of parallel consortia.</title>
        <authorList>
            <person name="Nelson W.C."/>
            <person name="Romine M.F."/>
            <person name="Lindemann S.R."/>
        </authorList>
    </citation>
    <scope>NUCLEOTIDE SEQUENCE [LARGE SCALE GENOMIC DNA]</scope>
    <source>
        <strain evidence="1">Ana</strain>
    </source>
</reference>
<evidence type="ECO:0000313" key="2">
    <source>
        <dbReference type="Proteomes" id="UP000050465"/>
    </source>
</evidence>
<gene>
    <name evidence="1" type="ORF">HLUCCA11_21950</name>
</gene>
<evidence type="ECO:0000313" key="1">
    <source>
        <dbReference type="EMBL" id="KPQ32267.1"/>
    </source>
</evidence>
<dbReference type="EMBL" id="LJZR01000063">
    <property type="protein sequence ID" value="KPQ32267.1"/>
    <property type="molecule type" value="Genomic_DNA"/>
</dbReference>
<dbReference type="Proteomes" id="UP000050465">
    <property type="component" value="Unassembled WGS sequence"/>
</dbReference>
<sequence>MCVSKNRLKILAFSGMGALGLSLVTWAGINGIAKQQTAEIDKIAAKFLQQYPATKRNASAEILDSLSAGLGLDLMSDGLTTSSLVPSETADFQSVREAVNDYFTAQRKKEQGPIAPIPEPIQIYLSNNQTALTQIQKHLQSQEAPVWSFDAEWYTDFENAYPSYLGFSELHKLLLLNAINHAQQNQPAQMASVLDAAQSLGKILEGQPTLISYLVSLLAMDDTFAIMRSLENVPPELSAQLLTVDQQQLGIDRLRFENFISYQAMTNALNDPNPPASEKLLIDELVPPGPAMISTNIFDKPYIALSTADITDRQEKYYEQMIGENICSVDIDATDEGFARAIPWWNVLGQMATPNFIAQWRKGGDLMLSAELTHLVMQAKALAAEQGHWPATLPILASQACPDEHWVYEVSPEGEMSLSFSREFDWRVNSPDDPYPYLPLTYRANLSES</sequence>
<protein>
    <submittedName>
        <fullName evidence="1">Uncharacterized protein</fullName>
    </submittedName>
</protein>
<name>A0A0P7ZHN8_9CYAN</name>
<proteinExistence type="predicted"/>
<comment type="caution">
    <text evidence="1">The sequence shown here is derived from an EMBL/GenBank/DDBJ whole genome shotgun (WGS) entry which is preliminary data.</text>
</comment>